<dbReference type="EMBL" id="VUJU01012432">
    <property type="protein sequence ID" value="KAF0707701.1"/>
    <property type="molecule type" value="Genomic_DNA"/>
</dbReference>
<dbReference type="AlphaFoldDB" id="A0A6G0VSI6"/>
<reference evidence="2 3" key="1">
    <citation type="submission" date="2019-08" db="EMBL/GenBank/DDBJ databases">
        <title>Whole genome of Aphis craccivora.</title>
        <authorList>
            <person name="Voronova N.V."/>
            <person name="Shulinski R.S."/>
            <person name="Bandarenka Y.V."/>
            <person name="Zhorov D.G."/>
            <person name="Warner D."/>
        </authorList>
    </citation>
    <scope>NUCLEOTIDE SEQUENCE [LARGE SCALE GENOMIC DNA]</scope>
    <source>
        <strain evidence="2">180601</strain>
        <tissue evidence="2">Whole Body</tissue>
    </source>
</reference>
<keyword evidence="3" id="KW-1185">Reference proteome</keyword>
<evidence type="ECO:0000313" key="2">
    <source>
        <dbReference type="EMBL" id="KAF0707701.1"/>
    </source>
</evidence>
<accession>A0A6G0VSI6</accession>
<dbReference type="Pfam" id="PF23055">
    <property type="entry name" value="DUF7041"/>
    <property type="match status" value="1"/>
</dbReference>
<dbReference type="InterPro" id="IPR055469">
    <property type="entry name" value="DUF7041"/>
</dbReference>
<organism evidence="2 3">
    <name type="scientific">Aphis craccivora</name>
    <name type="common">Cowpea aphid</name>
    <dbReference type="NCBI Taxonomy" id="307492"/>
    <lineage>
        <taxon>Eukaryota</taxon>
        <taxon>Metazoa</taxon>
        <taxon>Ecdysozoa</taxon>
        <taxon>Arthropoda</taxon>
        <taxon>Hexapoda</taxon>
        <taxon>Insecta</taxon>
        <taxon>Pterygota</taxon>
        <taxon>Neoptera</taxon>
        <taxon>Paraneoptera</taxon>
        <taxon>Hemiptera</taxon>
        <taxon>Sternorrhyncha</taxon>
        <taxon>Aphidomorpha</taxon>
        <taxon>Aphidoidea</taxon>
        <taxon>Aphididae</taxon>
        <taxon>Aphidini</taxon>
        <taxon>Aphis</taxon>
        <taxon>Aphis</taxon>
    </lineage>
</organism>
<dbReference type="PANTHER" id="PTHR33327">
    <property type="entry name" value="ENDONUCLEASE"/>
    <property type="match status" value="1"/>
</dbReference>
<sequence>MNEEELRNQLEALRQENAHLAALQVQQNPTASVNSVAVMLPPFWAERLSLWFSQLDTRYAAEVEDIITNPPPTERYKHLRTTLVERLSISEEQR</sequence>
<gene>
    <name evidence="2" type="ORF">FWK35_00028323</name>
</gene>
<feature type="domain" description="DUF7041" evidence="1">
    <location>
        <begin position="53"/>
        <end position="94"/>
    </location>
</feature>
<proteinExistence type="predicted"/>
<protein>
    <recommendedName>
        <fullName evidence="1">DUF7041 domain-containing protein</fullName>
    </recommendedName>
</protein>
<comment type="caution">
    <text evidence="2">The sequence shown here is derived from an EMBL/GenBank/DDBJ whole genome shotgun (WGS) entry which is preliminary data.</text>
</comment>
<evidence type="ECO:0000259" key="1">
    <source>
        <dbReference type="Pfam" id="PF23055"/>
    </source>
</evidence>
<dbReference type="Proteomes" id="UP000478052">
    <property type="component" value="Unassembled WGS sequence"/>
</dbReference>
<dbReference type="OrthoDB" id="6620166at2759"/>
<dbReference type="PANTHER" id="PTHR33327:SF3">
    <property type="entry name" value="RNA-DIRECTED DNA POLYMERASE"/>
    <property type="match status" value="1"/>
</dbReference>
<evidence type="ECO:0000313" key="3">
    <source>
        <dbReference type="Proteomes" id="UP000478052"/>
    </source>
</evidence>
<name>A0A6G0VSI6_APHCR</name>
<feature type="non-terminal residue" evidence="2">
    <location>
        <position position="94"/>
    </location>
</feature>